<feature type="chain" id="PRO_5041019931" description="Glucanase" evidence="9">
    <location>
        <begin position="28"/>
        <end position="512"/>
    </location>
</feature>
<evidence type="ECO:0000256" key="8">
    <source>
        <dbReference type="PROSITE-ProRule" id="PRU10056"/>
    </source>
</evidence>
<organism evidence="11 12">
    <name type="scientific">Agromyces terreus</name>
    <dbReference type="NCBI Taxonomy" id="424795"/>
    <lineage>
        <taxon>Bacteria</taxon>
        <taxon>Bacillati</taxon>
        <taxon>Actinomycetota</taxon>
        <taxon>Actinomycetes</taxon>
        <taxon>Micrococcales</taxon>
        <taxon>Microbacteriaceae</taxon>
        <taxon>Agromyces</taxon>
    </lineage>
</organism>
<dbReference type="InterPro" id="IPR001919">
    <property type="entry name" value="CBD2"/>
</dbReference>
<keyword evidence="6 9" id="KW-0326">Glycosidase</keyword>
<keyword evidence="5 9" id="KW-0119">Carbohydrate metabolism</keyword>
<dbReference type="GO" id="GO:0004553">
    <property type="term" value="F:hydrolase activity, hydrolyzing O-glycosyl compounds"/>
    <property type="evidence" value="ECO:0007669"/>
    <property type="project" value="InterPro"/>
</dbReference>
<name>A0A9X2H661_9MICO</name>
<keyword evidence="4" id="KW-1015">Disulfide bond</keyword>
<keyword evidence="1 9" id="KW-0732">Signal</keyword>
<feature type="domain" description="CBM2" evidence="10">
    <location>
        <begin position="405"/>
        <end position="512"/>
    </location>
</feature>
<proteinExistence type="inferred from homology"/>
<dbReference type="SUPFAM" id="SSF49384">
    <property type="entry name" value="Carbohydrate-binding domain"/>
    <property type="match status" value="1"/>
</dbReference>
<feature type="active site" evidence="8">
    <location>
        <position position="110"/>
    </location>
</feature>
<dbReference type="Pfam" id="PF01341">
    <property type="entry name" value="Glyco_hydro_6"/>
    <property type="match status" value="1"/>
</dbReference>
<dbReference type="SUPFAM" id="SSF51989">
    <property type="entry name" value="Glycosyl hydrolases family 6, cellulases"/>
    <property type="match status" value="1"/>
</dbReference>
<gene>
    <name evidence="11" type="ORF">BJ978_000785</name>
</gene>
<reference evidence="11" key="1">
    <citation type="submission" date="2022-06" db="EMBL/GenBank/DDBJ databases">
        <title>Sequencing the genomes of 1000 actinobacteria strains.</title>
        <authorList>
            <person name="Klenk H.-P."/>
        </authorList>
    </citation>
    <scope>NUCLEOTIDE SEQUENCE</scope>
    <source>
        <strain evidence="11">DSM 22016</strain>
    </source>
</reference>
<dbReference type="Proteomes" id="UP001139722">
    <property type="component" value="Unassembled WGS sequence"/>
</dbReference>
<dbReference type="Pfam" id="PF00553">
    <property type="entry name" value="CBM_2"/>
    <property type="match status" value="1"/>
</dbReference>
<keyword evidence="12" id="KW-1185">Reference proteome</keyword>
<dbReference type="PROSITE" id="PS51173">
    <property type="entry name" value="CBM2"/>
    <property type="match status" value="1"/>
</dbReference>
<dbReference type="SMART" id="SM00637">
    <property type="entry name" value="CBD_II"/>
    <property type="match status" value="1"/>
</dbReference>
<evidence type="ECO:0000256" key="2">
    <source>
        <dbReference type="ARBA" id="ARBA00022801"/>
    </source>
</evidence>
<dbReference type="EC" id="3.2.1.-" evidence="9"/>
<protein>
    <recommendedName>
        <fullName evidence="9">Glucanase</fullName>
        <ecNumber evidence="9">3.2.1.-</ecNumber>
    </recommendedName>
</protein>
<dbReference type="InterPro" id="IPR012291">
    <property type="entry name" value="CBM2_carb-bd_dom_sf"/>
</dbReference>
<keyword evidence="3 9" id="KW-0136">Cellulose degradation</keyword>
<evidence type="ECO:0000259" key="10">
    <source>
        <dbReference type="PROSITE" id="PS51173"/>
    </source>
</evidence>
<dbReference type="RefSeq" id="WP_197738139.1">
    <property type="nucleotide sequence ID" value="NZ_BAAANU010000006.1"/>
</dbReference>
<dbReference type="InterPro" id="IPR008965">
    <property type="entry name" value="CBM2/CBM3_carb-bd_dom_sf"/>
</dbReference>
<dbReference type="GO" id="GO:0030247">
    <property type="term" value="F:polysaccharide binding"/>
    <property type="evidence" value="ECO:0007669"/>
    <property type="project" value="UniProtKB-UniRule"/>
</dbReference>
<dbReference type="GO" id="GO:0030245">
    <property type="term" value="P:cellulose catabolic process"/>
    <property type="evidence" value="ECO:0007669"/>
    <property type="project" value="UniProtKB-KW"/>
</dbReference>
<dbReference type="InterPro" id="IPR036434">
    <property type="entry name" value="Beta_cellobiohydrolase_sf"/>
</dbReference>
<sequence length="512" mass="54292">MRHRTIAALAAIGTLAMIGAASAPAIAADGDPLVGSDIYLNPYSTTLEAAQSLSGQARADAQLLGSIPSADWITKGTPAEAEAAVDAIVTAATATGTVPVLVAYNLPFRDCSQYSAGGAADTEAYEAWIDGFAAGIDGRHAAVILEPDGLGIIPWNTDGNGNAEWCRPADLDPATAASDRYAQLNYAVDALKGAGETAVYLDGTHSGWLGVGDISQRLIRAGVDRADGFFLNASNYVETERLQKYGTWISDCIHLDQNSWWQAAWCGSQYYPADPNDFSTWTATDAAYDQAFADTGLARDPSAQAHFVIDTSRNGQGPWTAPADKYSDPEVWCNPPERGIGELPSTTTGEALVDAYLWIKVPGESDGQCYRGTGGPLDPERGIQDPAAGAWFPEQARELVANANPPIAAQTCKVSWTVHGSWPGGFNTQIWVENTGTAPIDSWQLGWTFDGDQRIQNLWSGSAKQTGAEVRVDSLSWNAKLKPGQKTTLGFIGAGAPAQPWLFTLDGKPCTS</sequence>
<dbReference type="PROSITE" id="PS00655">
    <property type="entry name" value="GLYCOSYL_HYDROL_F6_1"/>
    <property type="match status" value="1"/>
</dbReference>
<evidence type="ECO:0000256" key="3">
    <source>
        <dbReference type="ARBA" id="ARBA00023001"/>
    </source>
</evidence>
<dbReference type="PANTHER" id="PTHR34876:SF4">
    <property type="entry name" value="1,4-BETA-D-GLUCAN CELLOBIOHYDROLASE C-RELATED"/>
    <property type="match status" value="1"/>
</dbReference>
<evidence type="ECO:0000256" key="7">
    <source>
        <dbReference type="ARBA" id="ARBA00023326"/>
    </source>
</evidence>
<feature type="signal peptide" evidence="9">
    <location>
        <begin position="1"/>
        <end position="27"/>
    </location>
</feature>
<dbReference type="PRINTS" id="PR00733">
    <property type="entry name" value="GLHYDRLASE6"/>
</dbReference>
<evidence type="ECO:0000256" key="9">
    <source>
        <dbReference type="RuleBase" id="RU361186"/>
    </source>
</evidence>
<dbReference type="EMBL" id="JAMZDY010000001">
    <property type="protein sequence ID" value="MCP2370109.1"/>
    <property type="molecule type" value="Genomic_DNA"/>
</dbReference>
<dbReference type="InterPro" id="IPR016288">
    <property type="entry name" value="Beta_cellobiohydrolase"/>
</dbReference>
<dbReference type="PANTHER" id="PTHR34876">
    <property type="match status" value="1"/>
</dbReference>
<comment type="similarity">
    <text evidence="9">Belongs to the glycosyl hydrolase family 6.</text>
</comment>
<keyword evidence="2 9" id="KW-0378">Hydrolase</keyword>
<evidence type="ECO:0000256" key="5">
    <source>
        <dbReference type="ARBA" id="ARBA00023277"/>
    </source>
</evidence>
<evidence type="ECO:0000256" key="4">
    <source>
        <dbReference type="ARBA" id="ARBA00023157"/>
    </source>
</evidence>
<evidence type="ECO:0000313" key="12">
    <source>
        <dbReference type="Proteomes" id="UP001139722"/>
    </source>
</evidence>
<evidence type="ECO:0000256" key="6">
    <source>
        <dbReference type="ARBA" id="ARBA00023295"/>
    </source>
</evidence>
<evidence type="ECO:0000313" key="11">
    <source>
        <dbReference type="EMBL" id="MCP2370109.1"/>
    </source>
</evidence>
<dbReference type="AlphaFoldDB" id="A0A9X2H661"/>
<dbReference type="InterPro" id="IPR001524">
    <property type="entry name" value="Glyco_hydro_6_CS"/>
</dbReference>
<dbReference type="Gene3D" id="3.20.20.40">
    <property type="entry name" value="1, 4-beta cellobiohydrolase"/>
    <property type="match status" value="1"/>
</dbReference>
<evidence type="ECO:0000256" key="1">
    <source>
        <dbReference type="ARBA" id="ARBA00022729"/>
    </source>
</evidence>
<keyword evidence="7 9" id="KW-0624">Polysaccharide degradation</keyword>
<accession>A0A9X2H661</accession>
<dbReference type="Gene3D" id="2.60.40.290">
    <property type="match status" value="1"/>
</dbReference>
<comment type="caution">
    <text evidence="11">The sequence shown here is derived from an EMBL/GenBank/DDBJ whole genome shotgun (WGS) entry which is preliminary data.</text>
</comment>